<organism evidence="2">
    <name type="scientific">candidate division WOR-3 bacterium</name>
    <dbReference type="NCBI Taxonomy" id="2052148"/>
    <lineage>
        <taxon>Bacteria</taxon>
        <taxon>Bacteria division WOR-3</taxon>
    </lineage>
</organism>
<sequence length="448" mass="47797">MKKFVLLTALLVLVGSAGAQMVVATIEVGNSPYALVYDSVHNKVFAALQGLNRVAVIDPVENELVTTIPTGQQPTALALSPVSNRLYVGNDELNGPGTVTVINTADNSVTTTLNVGDAPLAMAWNSTRNKVYVMNRNSPSVSVIDCAAERVTTTISLSQTLNSIVYNPVNDRIYVSSGAFQRPGVVHIINCANDQATGSFNSGSNAGAMAVNPVNNRLYIANIASSNLQVMNCVNHTSLATLRTGDSPQGIIWTPDNRIFVTSYWGSKLHAMYGDSLRFFRETNLTGNPEAMLYNSRTEKLFVAKPLQSQVAVVDARIGHEGRIIDEINVGSGPRAFAFYPAEDHIYVGNAWGRTVTVLKDVIGVAERPDRGDFGAAFRPAPNPAPAGARLSFGPAGRVPGEVRFWNAAGKLVPTGDGPTPVAPDRPGVYFFRVVDAGRAATGKLVVR</sequence>
<dbReference type="EMBL" id="DSBX01000366">
    <property type="protein sequence ID" value="HDR00515.1"/>
    <property type="molecule type" value="Genomic_DNA"/>
</dbReference>
<dbReference type="PANTHER" id="PTHR47197:SF3">
    <property type="entry name" value="DIHYDRO-HEME D1 DEHYDROGENASE"/>
    <property type="match status" value="1"/>
</dbReference>
<protein>
    <submittedName>
        <fullName evidence="2">YncE family protein</fullName>
    </submittedName>
</protein>
<dbReference type="PANTHER" id="PTHR47197">
    <property type="entry name" value="PROTEIN NIRF"/>
    <property type="match status" value="1"/>
</dbReference>
<reference evidence="2" key="1">
    <citation type="journal article" date="2020" name="mSystems">
        <title>Genome- and Community-Level Interaction Insights into Carbon Utilization and Element Cycling Functions of Hydrothermarchaeota in Hydrothermal Sediment.</title>
        <authorList>
            <person name="Zhou Z."/>
            <person name="Liu Y."/>
            <person name="Xu W."/>
            <person name="Pan J."/>
            <person name="Luo Z.H."/>
            <person name="Li M."/>
        </authorList>
    </citation>
    <scope>NUCLEOTIDE SEQUENCE [LARGE SCALE GENOMIC DNA]</scope>
    <source>
        <strain evidence="2">SpSt-1182</strain>
    </source>
</reference>
<dbReference type="InterPro" id="IPR015943">
    <property type="entry name" value="WD40/YVTN_repeat-like_dom_sf"/>
</dbReference>
<comment type="caution">
    <text evidence="2">The sequence shown here is derived from an EMBL/GenBank/DDBJ whole genome shotgun (WGS) entry which is preliminary data.</text>
</comment>
<evidence type="ECO:0000313" key="2">
    <source>
        <dbReference type="EMBL" id="HDR00515.1"/>
    </source>
</evidence>
<dbReference type="AlphaFoldDB" id="A0A7V0T7C9"/>
<accession>A0A7V0T7C9</accession>
<name>A0A7V0T7C9_UNCW3</name>
<dbReference type="InterPro" id="IPR011045">
    <property type="entry name" value="N2O_reductase_N"/>
</dbReference>
<dbReference type="SUPFAM" id="SSF50974">
    <property type="entry name" value="Nitrous oxide reductase, N-terminal domain"/>
    <property type="match status" value="1"/>
</dbReference>
<feature type="signal peptide" evidence="1">
    <location>
        <begin position="1"/>
        <end position="19"/>
    </location>
</feature>
<evidence type="ECO:0000256" key="1">
    <source>
        <dbReference type="SAM" id="SignalP"/>
    </source>
</evidence>
<dbReference type="Gene3D" id="2.130.10.10">
    <property type="entry name" value="YVTN repeat-like/Quinoprotein amine dehydrogenase"/>
    <property type="match status" value="2"/>
</dbReference>
<dbReference type="SUPFAM" id="SSF63825">
    <property type="entry name" value="YWTD domain"/>
    <property type="match status" value="1"/>
</dbReference>
<gene>
    <name evidence="2" type="ORF">ENN51_09580</name>
</gene>
<feature type="chain" id="PRO_5031297579" evidence="1">
    <location>
        <begin position="20"/>
        <end position="448"/>
    </location>
</feature>
<dbReference type="Proteomes" id="UP000885672">
    <property type="component" value="Unassembled WGS sequence"/>
</dbReference>
<proteinExistence type="predicted"/>
<dbReference type="InterPro" id="IPR051200">
    <property type="entry name" value="Host-pathogen_enzymatic-act"/>
</dbReference>
<keyword evidence="1" id="KW-0732">Signal</keyword>